<evidence type="ECO:0000259" key="1">
    <source>
        <dbReference type="Pfam" id="PF01636"/>
    </source>
</evidence>
<proteinExistence type="predicted"/>
<protein>
    <submittedName>
        <fullName evidence="2">Phosphotransferase</fullName>
    </submittedName>
</protein>
<evidence type="ECO:0000313" key="2">
    <source>
        <dbReference type="EMBL" id="NEA29527.1"/>
    </source>
</evidence>
<dbReference type="SUPFAM" id="SSF56112">
    <property type="entry name" value="Protein kinase-like (PK-like)"/>
    <property type="match status" value="1"/>
</dbReference>
<gene>
    <name evidence="2" type="ORF">G3I70_44570</name>
</gene>
<dbReference type="GO" id="GO:0016740">
    <property type="term" value="F:transferase activity"/>
    <property type="evidence" value="ECO:0007669"/>
    <property type="project" value="UniProtKB-KW"/>
</dbReference>
<dbReference type="RefSeq" id="WP_163064230.1">
    <property type="nucleotide sequence ID" value="NZ_JAAGLI010001193.1"/>
</dbReference>
<comment type="caution">
    <text evidence="2">The sequence shown here is derived from an EMBL/GenBank/DDBJ whole genome shotgun (WGS) entry which is preliminary data.</text>
</comment>
<dbReference type="Proteomes" id="UP000475532">
    <property type="component" value="Unassembled WGS sequence"/>
</dbReference>
<dbReference type="Gene3D" id="3.90.1200.10">
    <property type="match status" value="1"/>
</dbReference>
<reference evidence="2 3" key="1">
    <citation type="submission" date="2020-01" db="EMBL/GenBank/DDBJ databases">
        <title>Insect and environment-associated Actinomycetes.</title>
        <authorList>
            <person name="Currrie C."/>
            <person name="Chevrette M."/>
            <person name="Carlson C."/>
            <person name="Stubbendieck R."/>
            <person name="Wendt-Pienkowski E."/>
        </authorList>
    </citation>
    <scope>NUCLEOTIDE SEQUENCE [LARGE SCALE GENOMIC DNA]</scope>
    <source>
        <strain evidence="2 3">SID10258</strain>
    </source>
</reference>
<keyword evidence="2" id="KW-0808">Transferase</keyword>
<dbReference type="AlphaFoldDB" id="A0A6L9QVH8"/>
<name>A0A6L9QVH8_9ACTN</name>
<dbReference type="EMBL" id="JAAGLI010001193">
    <property type="protein sequence ID" value="NEA29527.1"/>
    <property type="molecule type" value="Genomic_DNA"/>
</dbReference>
<dbReference type="InterPro" id="IPR011009">
    <property type="entry name" value="Kinase-like_dom_sf"/>
</dbReference>
<evidence type="ECO:0000313" key="3">
    <source>
        <dbReference type="Proteomes" id="UP000475532"/>
    </source>
</evidence>
<dbReference type="InterPro" id="IPR002575">
    <property type="entry name" value="Aminoglycoside_PTrfase"/>
</dbReference>
<dbReference type="Pfam" id="PF01636">
    <property type="entry name" value="APH"/>
    <property type="match status" value="1"/>
</dbReference>
<sequence length="348" mass="39678">MPDPDDRFLTCREILKWHYGHWRPELLGPPRRHYSLHYTYRYDNRLYVASKVKKERGRVPFPRQFAIMRALARTEARSVVHPPVTTWWHRDWVPGFCNRWFVRSYTPHDVRPDWLSASLVMDAGKKLAIIHKNSHNIDRRVLSSPMHDLQVYDWGMADVLADPGPLLSDMRERGRDPAHIDAVQTGLTWLDAERKGLDLGPVGLTHHDLRVENILVRNGAVVEIVDWDRAHWDVQWYDVALAGLHLAHLAPTDLRWDLTDAFVTAYQAASGKELKPDALGWLFRFTAVRNLAVSRSPEKWARLVRGVEQRWGDVPSVLVGDLVAEDEVAADLDVAAEDGGPLGAVGVG</sequence>
<organism evidence="2 3">
    <name type="scientific">Actinomadura bangladeshensis</name>
    <dbReference type="NCBI Taxonomy" id="453573"/>
    <lineage>
        <taxon>Bacteria</taxon>
        <taxon>Bacillati</taxon>
        <taxon>Actinomycetota</taxon>
        <taxon>Actinomycetes</taxon>
        <taxon>Streptosporangiales</taxon>
        <taxon>Thermomonosporaceae</taxon>
        <taxon>Actinomadura</taxon>
    </lineage>
</organism>
<feature type="domain" description="Aminoglycoside phosphotransferase" evidence="1">
    <location>
        <begin position="58"/>
        <end position="271"/>
    </location>
</feature>
<accession>A0A6L9QVH8</accession>